<proteinExistence type="predicted"/>
<name>A0ACC2VBV5_9TREE</name>
<sequence>MTEPERIIVVGTRDEEVPVGGGDSGFLEIPGRFPRGKPSNESDKPDGISGGLAPEPETPEERWARWDSYMSPALLGGIKAALGSIFLGLVGGPFSWAALPAIMFGGVVASVLGDEGKWWWDKLTAEDQKNVESLMQDAAEASVNALAALPVSELHEDNRPKLKQIGFDAAKTFIANELGKPGRLRLSNLPRHLPKQPPTVAPRTPAPATTAMPEKEKPKIERGDIRPIHGVVFLIKWGGSSEN</sequence>
<evidence type="ECO:0000313" key="1">
    <source>
        <dbReference type="EMBL" id="KAJ9096449.1"/>
    </source>
</evidence>
<gene>
    <name evidence="1" type="ORF">QFC21_005271</name>
</gene>
<dbReference type="EMBL" id="JASBWT010000019">
    <property type="protein sequence ID" value="KAJ9096449.1"/>
    <property type="molecule type" value="Genomic_DNA"/>
</dbReference>
<dbReference type="Proteomes" id="UP001227268">
    <property type="component" value="Unassembled WGS sequence"/>
</dbReference>
<protein>
    <submittedName>
        <fullName evidence="1">Uncharacterized protein</fullName>
    </submittedName>
</protein>
<comment type="caution">
    <text evidence="1">The sequence shown here is derived from an EMBL/GenBank/DDBJ whole genome shotgun (WGS) entry which is preliminary data.</text>
</comment>
<reference evidence="1" key="1">
    <citation type="submission" date="2023-04" db="EMBL/GenBank/DDBJ databases">
        <title>Draft Genome sequencing of Naganishia species isolated from polar environments using Oxford Nanopore Technology.</title>
        <authorList>
            <person name="Leo P."/>
            <person name="Venkateswaran K."/>
        </authorList>
    </citation>
    <scope>NUCLEOTIDE SEQUENCE</scope>
    <source>
        <strain evidence="1">MNA-CCFEE 5423</strain>
    </source>
</reference>
<evidence type="ECO:0000313" key="2">
    <source>
        <dbReference type="Proteomes" id="UP001227268"/>
    </source>
</evidence>
<accession>A0ACC2VBV5</accession>
<keyword evidence="2" id="KW-1185">Reference proteome</keyword>
<organism evidence="1 2">
    <name type="scientific">Naganishia friedmannii</name>
    <dbReference type="NCBI Taxonomy" id="89922"/>
    <lineage>
        <taxon>Eukaryota</taxon>
        <taxon>Fungi</taxon>
        <taxon>Dikarya</taxon>
        <taxon>Basidiomycota</taxon>
        <taxon>Agaricomycotina</taxon>
        <taxon>Tremellomycetes</taxon>
        <taxon>Filobasidiales</taxon>
        <taxon>Filobasidiaceae</taxon>
        <taxon>Naganishia</taxon>
    </lineage>
</organism>